<organism evidence="1 2">
    <name type="scientific">Musa troglodytarum</name>
    <name type="common">fe'i banana</name>
    <dbReference type="NCBI Taxonomy" id="320322"/>
    <lineage>
        <taxon>Eukaryota</taxon>
        <taxon>Viridiplantae</taxon>
        <taxon>Streptophyta</taxon>
        <taxon>Embryophyta</taxon>
        <taxon>Tracheophyta</taxon>
        <taxon>Spermatophyta</taxon>
        <taxon>Magnoliopsida</taxon>
        <taxon>Liliopsida</taxon>
        <taxon>Zingiberales</taxon>
        <taxon>Musaceae</taxon>
        <taxon>Musa</taxon>
    </lineage>
</organism>
<protein>
    <submittedName>
        <fullName evidence="1">Uncharacterized protein</fullName>
    </submittedName>
</protein>
<name>A0A9E7EQS8_9LILI</name>
<accession>A0A9E7EQS8</accession>
<gene>
    <name evidence="1" type="ORF">MUK42_02849</name>
</gene>
<dbReference type="AlphaFoldDB" id="A0A9E7EQS8"/>
<sequence>MESQERRREESLSSQSPLLSSIEALDLSPVPASLGLAFAFASLILVRSQTLKPLSTAIKLADSAIKGTEALWLLHSPSPQSVFLATKAIVKSYKASKFLRPAESLPKIPSAVAARLKACLGAVSLLGYAKSPSVADGLLGMGFLKGGYKLSKNTAKVLEGFVGFQLNSGLRDGIDALGLLVKAATVGRQIKRWLSIEWRTGNRRECLFLRADLKHGVRLSYKRLDFDGIRGCTRVFYSEPFPLWEAAVIGEMAVAFHPSELLCLSVPVNEISKLCGSVTCETESEIRRVSLWNSVLSCNKNVSLISLLNVSGDLLLPLLDGQTAYFEGGLIHRGDVGSWQRCWVATVSSHQMLAPSSNHLYRANETLL</sequence>
<evidence type="ECO:0000313" key="1">
    <source>
        <dbReference type="EMBL" id="URD81021.1"/>
    </source>
</evidence>
<evidence type="ECO:0000313" key="2">
    <source>
        <dbReference type="Proteomes" id="UP001055439"/>
    </source>
</evidence>
<dbReference type="OrthoDB" id="1939055at2759"/>
<dbReference type="EMBL" id="CP097503">
    <property type="protein sequence ID" value="URD81021.1"/>
    <property type="molecule type" value="Genomic_DNA"/>
</dbReference>
<dbReference type="Proteomes" id="UP001055439">
    <property type="component" value="Chromosome 10"/>
</dbReference>
<reference evidence="1" key="1">
    <citation type="submission" date="2022-05" db="EMBL/GenBank/DDBJ databases">
        <title>The Musa troglodytarum L. genome provides insights into the mechanism of non-climacteric behaviour and enrichment of carotenoids.</title>
        <authorList>
            <person name="Wang J."/>
        </authorList>
    </citation>
    <scope>NUCLEOTIDE SEQUENCE</scope>
    <source>
        <tissue evidence="1">Leaf</tissue>
    </source>
</reference>
<proteinExistence type="predicted"/>
<keyword evidence="2" id="KW-1185">Reference proteome</keyword>